<proteinExistence type="predicted"/>
<keyword evidence="4" id="KW-1185">Reference proteome</keyword>
<evidence type="ECO:0000313" key="4">
    <source>
        <dbReference type="Proteomes" id="UP001605261"/>
    </source>
</evidence>
<dbReference type="PIRSF" id="PIRSF018266">
    <property type="entry name" value="FecR"/>
    <property type="match status" value="1"/>
</dbReference>
<dbReference type="Pfam" id="PF04773">
    <property type="entry name" value="FecR"/>
    <property type="match status" value="1"/>
</dbReference>
<feature type="domain" description="FecR protein" evidence="1">
    <location>
        <begin position="117"/>
        <end position="208"/>
    </location>
</feature>
<sequence>MPAEHLGSGEPLPREALEQAADWLLRLHDDDSPGTRAACERWCAQHPDHARAWQRARRLQALVAQVPGDWALPVLGRPQDRQRRAAIKRIGLWMTLVPGAWLGWQMVARPSPGQAERTAIGERRRVILPDGSALWLDTDTEVRVEVDPLHRRLRLERGQLQVDTAVDRHAPARPFEVVTVHGRVRALGTRFNVRLSTHRTRLALFDGVLEIHAGTRPAWRLASGQQAWFDTAGRHASEALDASVAAWTRGMLEVDARPLGEVLAALSRYRRGVLRCDPRIAAMPVSGAYPLDDSERSLALLEATYPVRIHRSAGGWWVVVAPG</sequence>
<dbReference type="PANTHER" id="PTHR30273">
    <property type="entry name" value="PERIPLASMIC SIGNAL SENSOR AND SIGMA FACTOR ACTIVATOR FECR-RELATED"/>
    <property type="match status" value="1"/>
</dbReference>
<comment type="caution">
    <text evidence="3">The sequence shown here is derived from an EMBL/GenBank/DDBJ whole genome shotgun (WGS) entry which is preliminary data.</text>
</comment>
<evidence type="ECO:0000259" key="1">
    <source>
        <dbReference type="Pfam" id="PF04773"/>
    </source>
</evidence>
<dbReference type="EMBL" id="JBHGCJ010000001">
    <property type="protein sequence ID" value="MFG6108112.1"/>
    <property type="molecule type" value="Genomic_DNA"/>
</dbReference>
<dbReference type="PANTHER" id="PTHR30273:SF2">
    <property type="entry name" value="PROTEIN FECR"/>
    <property type="match status" value="1"/>
</dbReference>
<dbReference type="Proteomes" id="UP001605261">
    <property type="component" value="Unassembled WGS sequence"/>
</dbReference>
<organism evidence="3 4">
    <name type="scientific">Stenotrophomonas nematodicola</name>
    <dbReference type="NCBI Taxonomy" id="2656746"/>
    <lineage>
        <taxon>Bacteria</taxon>
        <taxon>Pseudomonadati</taxon>
        <taxon>Pseudomonadota</taxon>
        <taxon>Gammaproteobacteria</taxon>
        <taxon>Lysobacterales</taxon>
        <taxon>Lysobacteraceae</taxon>
        <taxon>Stenotrophomonas</taxon>
    </lineage>
</organism>
<dbReference type="Pfam" id="PF16220">
    <property type="entry name" value="DUF4880"/>
    <property type="match status" value="1"/>
</dbReference>
<protein>
    <submittedName>
        <fullName evidence="3">FecR domain-containing protein</fullName>
    </submittedName>
</protein>
<name>A0ABW7CT39_9GAMM</name>
<accession>A0ABW7CT39</accession>
<dbReference type="InterPro" id="IPR006860">
    <property type="entry name" value="FecR"/>
</dbReference>
<dbReference type="RefSeq" id="WP_394161187.1">
    <property type="nucleotide sequence ID" value="NZ_JBHGCJ010000001.1"/>
</dbReference>
<dbReference type="InterPro" id="IPR012373">
    <property type="entry name" value="Ferrdict_sens_TM"/>
</dbReference>
<dbReference type="Gene3D" id="2.60.120.1440">
    <property type="match status" value="1"/>
</dbReference>
<evidence type="ECO:0000259" key="2">
    <source>
        <dbReference type="Pfam" id="PF16220"/>
    </source>
</evidence>
<feature type="domain" description="FecR N-terminal" evidence="2">
    <location>
        <begin position="18"/>
        <end position="59"/>
    </location>
</feature>
<reference evidence="3 4" key="1">
    <citation type="submission" date="2024-09" db="EMBL/GenBank/DDBJ databases">
        <authorList>
            <consortium name="All-Russian atlas of soil microorganisms"/>
            <consortium name="as a basis for the search for new antimicrobial producers and enzymes with unique properties"/>
            <person name="Sokolova E.A."/>
            <person name="Voronina E.N."/>
        </authorList>
    </citation>
    <scope>NUCLEOTIDE SEQUENCE [LARGE SCALE GENOMIC DNA]</scope>
    <source>
        <strain evidence="3 4">AF-22b-331.1</strain>
    </source>
</reference>
<evidence type="ECO:0000313" key="3">
    <source>
        <dbReference type="EMBL" id="MFG6108112.1"/>
    </source>
</evidence>
<dbReference type="InterPro" id="IPR032623">
    <property type="entry name" value="FecR_N"/>
</dbReference>
<gene>
    <name evidence="3" type="ORF">ACEU0G_001585</name>
</gene>